<evidence type="ECO:0000313" key="2">
    <source>
        <dbReference type="EMBL" id="KAK2094934.1"/>
    </source>
</evidence>
<organism evidence="1 3">
    <name type="scientific">Saguinus oedipus</name>
    <name type="common">Cotton-top tamarin</name>
    <name type="synonym">Oedipomidas oedipus</name>
    <dbReference type="NCBI Taxonomy" id="9490"/>
    <lineage>
        <taxon>Eukaryota</taxon>
        <taxon>Metazoa</taxon>
        <taxon>Chordata</taxon>
        <taxon>Craniata</taxon>
        <taxon>Vertebrata</taxon>
        <taxon>Euteleostomi</taxon>
        <taxon>Mammalia</taxon>
        <taxon>Eutheria</taxon>
        <taxon>Euarchontoglires</taxon>
        <taxon>Primates</taxon>
        <taxon>Haplorrhini</taxon>
        <taxon>Platyrrhini</taxon>
        <taxon>Cebidae</taxon>
        <taxon>Callitrichinae</taxon>
        <taxon>Saguinus</taxon>
    </lineage>
</organism>
<keyword evidence="3" id="KW-1185">Reference proteome</keyword>
<dbReference type="EMBL" id="JASSZA010000013">
    <property type="protein sequence ID" value="KAK2094934.1"/>
    <property type="molecule type" value="Genomic_DNA"/>
</dbReference>
<name>A0ABQ9UCV8_SAGOE</name>
<comment type="caution">
    <text evidence="1">The sequence shown here is derived from an EMBL/GenBank/DDBJ whole genome shotgun (WGS) entry which is preliminary data.</text>
</comment>
<accession>A0ABQ9UCV8</accession>
<proteinExistence type="predicted"/>
<reference evidence="1 3" key="1">
    <citation type="submission" date="2023-05" db="EMBL/GenBank/DDBJ databases">
        <title>B98-5 Cell Line De Novo Hybrid Assembly: An Optical Mapping Approach.</title>
        <authorList>
            <person name="Kananen K."/>
            <person name="Auerbach J.A."/>
            <person name="Kautto E."/>
            <person name="Blachly J.S."/>
        </authorList>
    </citation>
    <scope>NUCLEOTIDE SEQUENCE [LARGE SCALE GENOMIC DNA]</scope>
    <source>
        <strain evidence="1">B95-8</strain>
        <tissue evidence="1">Cell line</tissue>
    </source>
</reference>
<feature type="non-terminal residue" evidence="1">
    <location>
        <position position="1"/>
    </location>
</feature>
<protein>
    <submittedName>
        <fullName evidence="1">Uncharacterized protein</fullName>
    </submittedName>
</protein>
<gene>
    <name evidence="1" type="ORF">P7K49_026349</name>
    <name evidence="2" type="ORF">P7K49_026350</name>
</gene>
<feature type="non-terminal residue" evidence="1">
    <location>
        <position position="75"/>
    </location>
</feature>
<dbReference type="Proteomes" id="UP001266305">
    <property type="component" value="Unassembled WGS sequence"/>
</dbReference>
<evidence type="ECO:0000313" key="3">
    <source>
        <dbReference type="Proteomes" id="UP001266305"/>
    </source>
</evidence>
<evidence type="ECO:0000313" key="1">
    <source>
        <dbReference type="EMBL" id="KAK2094933.1"/>
    </source>
</evidence>
<dbReference type="EMBL" id="JASSZA010000013">
    <property type="protein sequence ID" value="KAK2094933.1"/>
    <property type="molecule type" value="Genomic_DNA"/>
</dbReference>
<sequence>RVLLLFRYMREYCWKGLFEISLQKAFPDIPFNTRVYLCRVELLFRYMWEYCSNACFEISLQKAFPDIPFNTRVYL</sequence>